<dbReference type="InterPro" id="IPR001810">
    <property type="entry name" value="F-box_dom"/>
</dbReference>
<dbReference type="InterPro" id="IPR050232">
    <property type="entry name" value="FBL13/AtMIF1-like"/>
</dbReference>
<evidence type="ECO:0000259" key="1">
    <source>
        <dbReference type="PROSITE" id="PS50181"/>
    </source>
</evidence>
<dbReference type="SMART" id="SM00579">
    <property type="entry name" value="FBD"/>
    <property type="match status" value="1"/>
</dbReference>
<evidence type="ECO:0000313" key="3">
    <source>
        <dbReference type="Proteomes" id="UP001604277"/>
    </source>
</evidence>
<dbReference type="Pfam" id="PF24758">
    <property type="entry name" value="LRR_At5g56370"/>
    <property type="match status" value="1"/>
</dbReference>
<dbReference type="Pfam" id="PF00646">
    <property type="entry name" value="F-box"/>
    <property type="match status" value="1"/>
</dbReference>
<dbReference type="AlphaFoldDB" id="A0ABD1V1D1"/>
<reference evidence="3" key="1">
    <citation type="submission" date="2024-07" db="EMBL/GenBank/DDBJ databases">
        <title>Two chromosome-level genome assemblies of Korean endemic species Abeliophyllum distichum and Forsythia ovata (Oleaceae).</title>
        <authorList>
            <person name="Jang H."/>
        </authorList>
    </citation>
    <scope>NUCLEOTIDE SEQUENCE [LARGE SCALE GENOMIC DNA]</scope>
</reference>
<dbReference type="Gene3D" id="1.20.1280.50">
    <property type="match status" value="1"/>
</dbReference>
<dbReference type="InterPro" id="IPR006566">
    <property type="entry name" value="FBD"/>
</dbReference>
<dbReference type="Gene3D" id="3.80.10.10">
    <property type="entry name" value="Ribonuclease Inhibitor"/>
    <property type="match status" value="1"/>
</dbReference>
<dbReference type="InterPro" id="IPR055411">
    <property type="entry name" value="LRR_FXL15/At3g58940/PEG3-like"/>
</dbReference>
<dbReference type="Pfam" id="PF08387">
    <property type="entry name" value="FBD"/>
    <property type="match status" value="1"/>
</dbReference>
<dbReference type="PANTHER" id="PTHR31900">
    <property type="entry name" value="F-BOX/RNI SUPERFAMILY PROTEIN-RELATED"/>
    <property type="match status" value="1"/>
</dbReference>
<feature type="domain" description="F-box" evidence="1">
    <location>
        <begin position="43"/>
        <end position="91"/>
    </location>
</feature>
<accession>A0ABD1V1D1</accession>
<dbReference type="CDD" id="cd22160">
    <property type="entry name" value="F-box_AtFBL13-like"/>
    <property type="match status" value="1"/>
</dbReference>
<comment type="caution">
    <text evidence="2">The sequence shown here is derived from an EMBL/GenBank/DDBJ whole genome shotgun (WGS) entry which is preliminary data.</text>
</comment>
<dbReference type="SMART" id="SM00256">
    <property type="entry name" value="FBOX"/>
    <property type="match status" value="1"/>
</dbReference>
<evidence type="ECO:0000313" key="2">
    <source>
        <dbReference type="EMBL" id="KAL2531006.1"/>
    </source>
</evidence>
<dbReference type="SUPFAM" id="SSF52047">
    <property type="entry name" value="RNI-like"/>
    <property type="match status" value="1"/>
</dbReference>
<dbReference type="SUPFAM" id="SSF81383">
    <property type="entry name" value="F-box domain"/>
    <property type="match status" value="1"/>
</dbReference>
<dbReference type="PROSITE" id="PS50181">
    <property type="entry name" value="FBOX"/>
    <property type="match status" value="1"/>
</dbReference>
<sequence>MAPHLRLLLRRRRSRSRRRLLSIDSRMSRTPKRARKITYNDCADRLSDLPDAVLCHILSFLDTKYAVATTLLSTRWKNLFISLPNIVLDDSLTLKTRNEEFGPEFAMFGLRQIMLRNVPHINQFHLKCNFNFKDPVIQTLVYAAIWRNVKEVDICMGERAIIGSLPPELFTSTSLVVLKLKGDVDLVVPEFVSLPNLKVLHLDGFMFQNDDSINRFFRGCKLLEDLCLSRCIFWRVNVLDLSIPFLRKVSFNHGDDLEDLDDNISITVTTLVLDTPNLELFEYRDHIAKSLRMKKLTSHARAEFFLPYWDNQENASVFINKLRGFKALYLSMETLQAMYPNFSSPSAFEASVFESLTHLELAAYNLRILPSILECAPQLEVLVIHEHSYCPGAAQEDAESLYPLPEIVPICLAKHLSNIEFRDFQRCEHEFELMKYLLQNGKVLKRMKISAIGRSTLYFSQSDLKKLKMLQRFSETCEIVFEYDRK</sequence>
<dbReference type="InterPro" id="IPR036047">
    <property type="entry name" value="F-box-like_dom_sf"/>
</dbReference>
<protein>
    <submittedName>
        <fullName evidence="2">F-box/FBD/LRR-repeat protein</fullName>
    </submittedName>
</protein>
<keyword evidence="3" id="KW-1185">Reference proteome</keyword>
<name>A0ABD1V1D1_9LAMI</name>
<dbReference type="InterPro" id="IPR053781">
    <property type="entry name" value="F-box_AtFBL13-like"/>
</dbReference>
<proteinExistence type="predicted"/>
<dbReference type="InterPro" id="IPR032675">
    <property type="entry name" value="LRR_dom_sf"/>
</dbReference>
<dbReference type="PANTHER" id="PTHR31900:SF27">
    <property type="entry name" value="FBD DOMAIN-CONTAINING PROTEIN"/>
    <property type="match status" value="1"/>
</dbReference>
<dbReference type="Proteomes" id="UP001604277">
    <property type="component" value="Unassembled WGS sequence"/>
</dbReference>
<dbReference type="EMBL" id="JBFOLJ010000006">
    <property type="protein sequence ID" value="KAL2531006.1"/>
    <property type="molecule type" value="Genomic_DNA"/>
</dbReference>
<organism evidence="2 3">
    <name type="scientific">Forsythia ovata</name>
    <dbReference type="NCBI Taxonomy" id="205694"/>
    <lineage>
        <taxon>Eukaryota</taxon>
        <taxon>Viridiplantae</taxon>
        <taxon>Streptophyta</taxon>
        <taxon>Embryophyta</taxon>
        <taxon>Tracheophyta</taxon>
        <taxon>Spermatophyta</taxon>
        <taxon>Magnoliopsida</taxon>
        <taxon>eudicotyledons</taxon>
        <taxon>Gunneridae</taxon>
        <taxon>Pentapetalae</taxon>
        <taxon>asterids</taxon>
        <taxon>lamiids</taxon>
        <taxon>Lamiales</taxon>
        <taxon>Oleaceae</taxon>
        <taxon>Forsythieae</taxon>
        <taxon>Forsythia</taxon>
    </lineage>
</organism>
<gene>
    <name evidence="2" type="ORF">Fot_23607</name>
</gene>